<reference evidence="2" key="1">
    <citation type="journal article" date="2023" name="Mol. Biol. Evol.">
        <title>Third-Generation Sequencing Reveals the Adaptive Role of the Epigenome in Three Deep-Sea Polychaetes.</title>
        <authorList>
            <person name="Perez M."/>
            <person name="Aroh O."/>
            <person name="Sun Y."/>
            <person name="Lan Y."/>
            <person name="Juniper S.K."/>
            <person name="Young C.R."/>
            <person name="Angers B."/>
            <person name="Qian P.Y."/>
        </authorList>
    </citation>
    <scope>NUCLEOTIDE SEQUENCE</scope>
    <source>
        <strain evidence="2">P08H-3</strain>
    </source>
</reference>
<dbReference type="Proteomes" id="UP001208570">
    <property type="component" value="Unassembled WGS sequence"/>
</dbReference>
<dbReference type="SUPFAM" id="SSF53448">
    <property type="entry name" value="Nucleotide-diphospho-sugar transferases"/>
    <property type="match status" value="1"/>
</dbReference>
<dbReference type="Gene3D" id="3.90.550.20">
    <property type="match status" value="1"/>
</dbReference>
<accession>A0AAD9MV76</accession>
<dbReference type="PANTHER" id="PTHR46830">
    <property type="entry name" value="TRANSFERASE, PUTATIVE-RELATED"/>
    <property type="match status" value="1"/>
</dbReference>
<sequence length="309" mass="36473">MFSRQCTNYKNSLILILLGIFIGYGIHYLTYWRSPYQFAGFFPPDVCKKTSRLPRTMQDTSKYIIPNIVHYIWFSNLSEGKEFNFFNYLSILSVCKIQQPEEIIFHCDIIPTDRWWHKAWHDFPITVRHISPRTEIFGSQIKYKEHTVDIARLEILLEHGGIYLDSNVIIARPLDPLRRYPAVISHEKTQKFNAGTVLAAQNSSFLRLWYDAYKTDFQPNSFAYNTGEKPYQIYMKHKDLLHLENESLSLALSLTLQDMMENVVDWSLFFTLHVNEFGKDFTPENIKHKQSTVCEILRYICYDSKEPLL</sequence>
<keyword evidence="1" id="KW-0472">Membrane</keyword>
<dbReference type="InterPro" id="IPR029044">
    <property type="entry name" value="Nucleotide-diphossugar_trans"/>
</dbReference>
<organism evidence="2 3">
    <name type="scientific">Paralvinella palmiformis</name>
    <dbReference type="NCBI Taxonomy" id="53620"/>
    <lineage>
        <taxon>Eukaryota</taxon>
        <taxon>Metazoa</taxon>
        <taxon>Spiralia</taxon>
        <taxon>Lophotrochozoa</taxon>
        <taxon>Annelida</taxon>
        <taxon>Polychaeta</taxon>
        <taxon>Sedentaria</taxon>
        <taxon>Canalipalpata</taxon>
        <taxon>Terebellida</taxon>
        <taxon>Terebelliformia</taxon>
        <taxon>Alvinellidae</taxon>
        <taxon>Paralvinella</taxon>
    </lineage>
</organism>
<name>A0AAD9MV76_9ANNE</name>
<dbReference type="Pfam" id="PF04488">
    <property type="entry name" value="Gly_transf_sug"/>
    <property type="match status" value="1"/>
</dbReference>
<keyword evidence="1" id="KW-1133">Transmembrane helix</keyword>
<dbReference type="EMBL" id="JAODUP010000705">
    <property type="protein sequence ID" value="KAK2145061.1"/>
    <property type="molecule type" value="Genomic_DNA"/>
</dbReference>
<keyword evidence="1" id="KW-0812">Transmembrane</keyword>
<dbReference type="InterPro" id="IPR007577">
    <property type="entry name" value="GlycoTrfase_DXD_sugar-bd_CS"/>
</dbReference>
<protein>
    <submittedName>
        <fullName evidence="2">Uncharacterized protein</fullName>
    </submittedName>
</protein>
<gene>
    <name evidence="2" type="ORF">LSH36_705g00029</name>
</gene>
<feature type="transmembrane region" description="Helical" evidence="1">
    <location>
        <begin position="12"/>
        <end position="32"/>
    </location>
</feature>
<keyword evidence="3" id="KW-1185">Reference proteome</keyword>
<evidence type="ECO:0000256" key="1">
    <source>
        <dbReference type="SAM" id="Phobius"/>
    </source>
</evidence>
<evidence type="ECO:0000313" key="2">
    <source>
        <dbReference type="EMBL" id="KAK2145061.1"/>
    </source>
</evidence>
<dbReference type="AlphaFoldDB" id="A0AAD9MV76"/>
<comment type="caution">
    <text evidence="2">The sequence shown here is derived from an EMBL/GenBank/DDBJ whole genome shotgun (WGS) entry which is preliminary data.</text>
</comment>
<dbReference type="PANTHER" id="PTHR46830:SF2">
    <property type="entry name" value="ALPHA-1,4-N-ACETYLGLUCOSAMINYLTRANSFERASE"/>
    <property type="match status" value="1"/>
</dbReference>
<proteinExistence type="predicted"/>
<evidence type="ECO:0000313" key="3">
    <source>
        <dbReference type="Proteomes" id="UP001208570"/>
    </source>
</evidence>